<dbReference type="InterPro" id="IPR052552">
    <property type="entry name" value="YeaO-like"/>
</dbReference>
<name>A0A7X4VXI3_9GAMM</name>
<dbReference type="PANTHER" id="PTHR36849">
    <property type="entry name" value="CYTOPLASMIC PROTEIN-RELATED"/>
    <property type="match status" value="1"/>
</dbReference>
<reference evidence="1 2" key="1">
    <citation type="submission" date="2019-12" db="EMBL/GenBank/DDBJ databases">
        <title>Draft genome sequencing of Halomonas icarensis D1-1.</title>
        <authorList>
            <person name="Pandiyan K."/>
            <person name="Kushwaha P."/>
            <person name="Gowdham M."/>
            <person name="Chakdar H."/>
            <person name="Singh A."/>
            <person name="Kumar M."/>
            <person name="Saxena A.K."/>
        </authorList>
    </citation>
    <scope>NUCLEOTIDE SEQUENCE [LARGE SCALE GENOMIC DNA]</scope>
    <source>
        <strain evidence="1 2">D1-1</strain>
    </source>
</reference>
<proteinExistence type="predicted"/>
<sequence length="124" mass="14491">MSLELKRAFDTANHNDGYRVLVDRLWPRGVSKEEARIDEWPKEVAPSDTLRKAFHAGDQGWGEFRRRYLGELKAHRERLRPLAERALGKRVTLVFAAKDERHNNAVVLAEYLAMLEPRLRAEKR</sequence>
<protein>
    <submittedName>
        <fullName evidence="1">DUF488 family protein</fullName>
    </submittedName>
</protein>
<dbReference type="RefSeq" id="WP_161422121.1">
    <property type="nucleotide sequence ID" value="NZ_JARWMY010000002.1"/>
</dbReference>
<dbReference type="AlphaFoldDB" id="A0A7X4VXI3"/>
<dbReference type="Pfam" id="PF22752">
    <property type="entry name" value="DUF488-N3i"/>
    <property type="match status" value="1"/>
</dbReference>
<keyword evidence="2" id="KW-1185">Reference proteome</keyword>
<dbReference type="PANTHER" id="PTHR36849:SF1">
    <property type="entry name" value="CYTOPLASMIC PROTEIN"/>
    <property type="match status" value="1"/>
</dbReference>
<organism evidence="1 2">
    <name type="scientific">Halomonas icarae</name>
    <dbReference type="NCBI Taxonomy" id="2691040"/>
    <lineage>
        <taxon>Bacteria</taxon>
        <taxon>Pseudomonadati</taxon>
        <taxon>Pseudomonadota</taxon>
        <taxon>Gammaproteobacteria</taxon>
        <taxon>Oceanospirillales</taxon>
        <taxon>Halomonadaceae</taxon>
        <taxon>Halomonas</taxon>
    </lineage>
</organism>
<evidence type="ECO:0000313" key="1">
    <source>
        <dbReference type="EMBL" id="NAW11278.1"/>
    </source>
</evidence>
<dbReference type="Proteomes" id="UP000448235">
    <property type="component" value="Unassembled WGS sequence"/>
</dbReference>
<accession>A0A7X4VXI3</accession>
<evidence type="ECO:0000313" key="2">
    <source>
        <dbReference type="Proteomes" id="UP000448235"/>
    </source>
</evidence>
<dbReference type="EMBL" id="WUTS01000001">
    <property type="protein sequence ID" value="NAW11278.1"/>
    <property type="molecule type" value="Genomic_DNA"/>
</dbReference>
<gene>
    <name evidence="1" type="ORF">GRB80_00235</name>
</gene>
<comment type="caution">
    <text evidence="1">The sequence shown here is derived from an EMBL/GenBank/DDBJ whole genome shotgun (WGS) entry which is preliminary data.</text>
</comment>